<sequence>MVKFRDLKKSTEDLLLIMESNSTSPTVLRDAFTVVLEKRAKLTDYINCHCSPIYRLPTEILVLIFELAVDQSDDPDFPYVDEQLPEFIISHVSRHWRGIAVNSPSLWTKWVSRITTSNELLSIYCH</sequence>
<protein>
    <submittedName>
        <fullName evidence="1">Uncharacterized protein</fullName>
    </submittedName>
</protein>
<gene>
    <name evidence="1" type="ORF">BJ138DRAFT_171878</name>
</gene>
<name>A0ACB8APR4_9AGAM</name>
<proteinExistence type="predicted"/>
<accession>A0ACB8APR4</accession>
<evidence type="ECO:0000313" key="2">
    <source>
        <dbReference type="Proteomes" id="UP000790377"/>
    </source>
</evidence>
<evidence type="ECO:0000313" key="1">
    <source>
        <dbReference type="EMBL" id="KAH7915164.1"/>
    </source>
</evidence>
<reference evidence="1" key="1">
    <citation type="journal article" date="2021" name="New Phytol.">
        <title>Evolutionary innovations through gain and loss of genes in the ectomycorrhizal Boletales.</title>
        <authorList>
            <person name="Wu G."/>
            <person name="Miyauchi S."/>
            <person name="Morin E."/>
            <person name="Kuo A."/>
            <person name="Drula E."/>
            <person name="Varga T."/>
            <person name="Kohler A."/>
            <person name="Feng B."/>
            <person name="Cao Y."/>
            <person name="Lipzen A."/>
            <person name="Daum C."/>
            <person name="Hundley H."/>
            <person name="Pangilinan J."/>
            <person name="Johnson J."/>
            <person name="Barry K."/>
            <person name="LaButti K."/>
            <person name="Ng V."/>
            <person name="Ahrendt S."/>
            <person name="Min B."/>
            <person name="Choi I.G."/>
            <person name="Park H."/>
            <person name="Plett J.M."/>
            <person name="Magnuson J."/>
            <person name="Spatafora J.W."/>
            <person name="Nagy L.G."/>
            <person name="Henrissat B."/>
            <person name="Grigoriev I.V."/>
            <person name="Yang Z.L."/>
            <person name="Xu J."/>
            <person name="Martin F.M."/>
        </authorList>
    </citation>
    <scope>NUCLEOTIDE SEQUENCE</scope>
    <source>
        <strain evidence="1">ATCC 28755</strain>
    </source>
</reference>
<dbReference type="EMBL" id="MU267603">
    <property type="protein sequence ID" value="KAH7915164.1"/>
    <property type="molecule type" value="Genomic_DNA"/>
</dbReference>
<keyword evidence="2" id="KW-1185">Reference proteome</keyword>
<comment type="caution">
    <text evidence="1">The sequence shown here is derived from an EMBL/GenBank/DDBJ whole genome shotgun (WGS) entry which is preliminary data.</text>
</comment>
<organism evidence="1 2">
    <name type="scientific">Hygrophoropsis aurantiaca</name>
    <dbReference type="NCBI Taxonomy" id="72124"/>
    <lineage>
        <taxon>Eukaryota</taxon>
        <taxon>Fungi</taxon>
        <taxon>Dikarya</taxon>
        <taxon>Basidiomycota</taxon>
        <taxon>Agaricomycotina</taxon>
        <taxon>Agaricomycetes</taxon>
        <taxon>Agaricomycetidae</taxon>
        <taxon>Boletales</taxon>
        <taxon>Coniophorineae</taxon>
        <taxon>Hygrophoropsidaceae</taxon>
        <taxon>Hygrophoropsis</taxon>
    </lineage>
</organism>
<dbReference type="Proteomes" id="UP000790377">
    <property type="component" value="Unassembled WGS sequence"/>
</dbReference>